<dbReference type="SUPFAM" id="SSF53474">
    <property type="entry name" value="alpha/beta-Hydrolases"/>
    <property type="match status" value="1"/>
</dbReference>
<name>A0ABZ1CCU0_9BACT</name>
<reference evidence="2 3" key="1">
    <citation type="submission" date="2021-08" db="EMBL/GenBank/DDBJ databases">
        <authorList>
            <person name="Zhang D."/>
            <person name="Zhang A."/>
            <person name="Wang L."/>
        </authorList>
    </citation>
    <scope>NUCLEOTIDE SEQUENCE [LARGE SCALE GENOMIC DNA]</scope>
    <source>
        <strain evidence="2 3">WL0086</strain>
    </source>
</reference>
<gene>
    <name evidence="2" type="ORF">K1X11_008700</name>
</gene>
<evidence type="ECO:0000313" key="3">
    <source>
        <dbReference type="Proteomes" id="UP000738431"/>
    </source>
</evidence>
<dbReference type="Gene3D" id="3.40.50.1820">
    <property type="entry name" value="alpha/beta hydrolase"/>
    <property type="match status" value="1"/>
</dbReference>
<accession>A0ABZ1CCU0</accession>
<dbReference type="Pfam" id="PF02230">
    <property type="entry name" value="Abhydrolase_2"/>
    <property type="match status" value="1"/>
</dbReference>
<proteinExistence type="predicted"/>
<keyword evidence="2" id="KW-0378">Hydrolase</keyword>
<evidence type="ECO:0000259" key="1">
    <source>
        <dbReference type="Pfam" id="PF02230"/>
    </source>
</evidence>
<reference evidence="2 3" key="2">
    <citation type="submission" date="2023-12" db="EMBL/GenBank/DDBJ databases">
        <title>Description of an unclassified Opitutus bacterium of Verrucomicrobiota.</title>
        <authorList>
            <person name="Zhang D.-F."/>
        </authorList>
    </citation>
    <scope>NUCLEOTIDE SEQUENCE [LARGE SCALE GENOMIC DNA]</scope>
    <source>
        <strain evidence="2 3">WL0086</strain>
    </source>
</reference>
<keyword evidence="3" id="KW-1185">Reference proteome</keyword>
<dbReference type="RefSeq" id="WP_221029825.1">
    <property type="nucleotide sequence ID" value="NZ_CP139781.1"/>
</dbReference>
<organism evidence="2 3">
    <name type="scientific">Actomonas aquatica</name>
    <dbReference type="NCBI Taxonomy" id="2866162"/>
    <lineage>
        <taxon>Bacteria</taxon>
        <taxon>Pseudomonadati</taxon>
        <taxon>Verrucomicrobiota</taxon>
        <taxon>Opitutia</taxon>
        <taxon>Opitutales</taxon>
        <taxon>Opitutaceae</taxon>
        <taxon>Actomonas</taxon>
    </lineage>
</organism>
<dbReference type="GO" id="GO:0016787">
    <property type="term" value="F:hydrolase activity"/>
    <property type="evidence" value="ECO:0007669"/>
    <property type="project" value="UniProtKB-KW"/>
</dbReference>
<evidence type="ECO:0000313" key="2">
    <source>
        <dbReference type="EMBL" id="WRQ89487.1"/>
    </source>
</evidence>
<protein>
    <submittedName>
        <fullName evidence="2">Alpha/beta hydrolase</fullName>
    </submittedName>
</protein>
<dbReference type="Proteomes" id="UP000738431">
    <property type="component" value="Chromosome"/>
</dbReference>
<sequence>MKTTTARLAGHHYLHLPGSDPGAPPLLLLHGTGGTERDLVSLAQRLSPGSTLLSPRGNVSENGANRFFRRFAEGVFDYDDVRARTDALAEFISAACTQLDIAQNRLLAFGFSNGANIGATLLQRQPTALAGGILLRPMVVLDEPAAPDSLTGKSVLLANGTFDPIIPADHPERLAKLLAAGGATVQRHTSAASHNLTPADLEAATAFLESL</sequence>
<feature type="domain" description="Phospholipase/carboxylesterase/thioesterase" evidence="1">
    <location>
        <begin position="19"/>
        <end position="209"/>
    </location>
</feature>
<dbReference type="InterPro" id="IPR003140">
    <property type="entry name" value="PLipase/COase/thioEstase"/>
</dbReference>
<dbReference type="InterPro" id="IPR029058">
    <property type="entry name" value="AB_hydrolase_fold"/>
</dbReference>
<dbReference type="EMBL" id="CP139781">
    <property type="protein sequence ID" value="WRQ89487.1"/>
    <property type="molecule type" value="Genomic_DNA"/>
</dbReference>